<proteinExistence type="inferred from homology"/>
<dbReference type="KEGG" id="vg:65099989"/>
<evidence type="ECO:0000313" key="10">
    <source>
        <dbReference type="Proteomes" id="UP000297205"/>
    </source>
</evidence>
<keyword evidence="10" id="KW-1185">Reference proteome</keyword>
<keyword evidence="6" id="KW-0231">Viral genome packaging</keyword>
<keyword evidence="4" id="KW-1188">Viral release from host cell</keyword>
<dbReference type="InterPro" id="IPR002493">
    <property type="entry name" value="Herpes_UL25"/>
</dbReference>
<dbReference type="GO" id="GO:0043657">
    <property type="term" value="C:host cell"/>
    <property type="evidence" value="ECO:0007669"/>
    <property type="project" value="GOC"/>
</dbReference>
<reference evidence="9" key="1">
    <citation type="submission" date="2017-08" db="EMBL/GenBank/DDBJ databases">
        <title>Genome sequence of an alphaherpesvirus from a beluga whale (Delphinapterus leucas).</title>
        <authorList>
            <person name="Davison A.J."/>
            <person name="Nielsen O."/>
            <person name="Subramaniam K."/>
            <person name="Jacob J.M."/>
            <person name="Romero C.H."/>
            <person name="Burek-Huntington K.A."/>
            <person name="Waltzek T.B."/>
        </authorList>
    </citation>
    <scope>NUCLEOTIDE SEQUENCE [LARGE SCALE GENOMIC DNA]</scope>
    <source>
        <strain evidence="9">LN3131-1</strain>
    </source>
</reference>
<evidence type="ECO:0000256" key="4">
    <source>
        <dbReference type="ARBA" id="ARBA00022612"/>
    </source>
</evidence>
<evidence type="ECO:0000313" key="9">
    <source>
        <dbReference type="EMBL" id="ASW27082.1"/>
    </source>
</evidence>
<evidence type="ECO:0000256" key="7">
    <source>
        <dbReference type="ARBA" id="ARBA00023296"/>
    </source>
</evidence>
<keyword evidence="7" id="KW-1160">Virus entry into host cell</keyword>
<evidence type="ECO:0000256" key="6">
    <source>
        <dbReference type="ARBA" id="ARBA00023219"/>
    </source>
</evidence>
<dbReference type="GO" id="GO:0019072">
    <property type="term" value="P:viral genome packaging"/>
    <property type="evidence" value="ECO:0007669"/>
    <property type="project" value="InterPro"/>
</dbReference>
<keyword evidence="3" id="KW-1048">Host nucleus</keyword>
<dbReference type="GO" id="GO:0019028">
    <property type="term" value="C:viral capsid"/>
    <property type="evidence" value="ECO:0007669"/>
    <property type="project" value="UniProtKB-KW"/>
</dbReference>
<keyword evidence="5" id="KW-0946">Virion</keyword>
<organism evidence="9">
    <name type="scientific">Beluga whale alphaherpesvirus 1</name>
    <dbReference type="NCBI Taxonomy" id="1434720"/>
    <lineage>
        <taxon>Viruses</taxon>
        <taxon>Duplodnaviria</taxon>
        <taxon>Heunggongvirae</taxon>
        <taxon>Peploviricota</taxon>
        <taxon>Herviviricetes</taxon>
        <taxon>Herpesvirales</taxon>
        <taxon>Orthoherpesviridae</taxon>
        <taxon>Alphaherpesvirinae</taxon>
        <taxon>Varicellovirus</taxon>
        <taxon>Varicellovirus monodontidalpha1</taxon>
        <taxon>Monodontid alphaherpesvirus 1</taxon>
    </lineage>
</organism>
<evidence type="ECO:0000256" key="5">
    <source>
        <dbReference type="ARBA" id="ARBA00022844"/>
    </source>
</evidence>
<dbReference type="HAMAP" id="MF_04025">
    <property type="entry name" value="HSV_CVC2"/>
    <property type="match status" value="1"/>
</dbReference>
<evidence type="ECO:0000256" key="8">
    <source>
        <dbReference type="SAM" id="MobiDB-lite"/>
    </source>
</evidence>
<evidence type="ECO:0000256" key="3">
    <source>
        <dbReference type="ARBA" id="ARBA00022562"/>
    </source>
</evidence>
<evidence type="ECO:0000256" key="2">
    <source>
        <dbReference type="ARBA" id="ARBA00022561"/>
    </source>
</evidence>
<dbReference type="GeneID" id="65099989"/>
<feature type="region of interest" description="Disordered" evidence="8">
    <location>
        <begin position="107"/>
        <end position="134"/>
    </location>
</feature>
<dbReference type="RefSeq" id="YP_010084966.1">
    <property type="nucleotide sequence ID" value="NC_055166.1"/>
</dbReference>
<dbReference type="GO" id="GO:0046718">
    <property type="term" value="P:symbiont entry into host cell"/>
    <property type="evidence" value="ECO:0007669"/>
    <property type="project" value="UniProtKB-KW"/>
</dbReference>
<dbReference type="GO" id="GO:0075732">
    <property type="term" value="P:viral penetration into host nucleus"/>
    <property type="evidence" value="ECO:0007669"/>
    <property type="project" value="UniProtKB-KW"/>
</dbReference>
<keyword evidence="1" id="KW-1163">Viral penetration into host nucleus</keyword>
<dbReference type="Pfam" id="PF01499">
    <property type="entry name" value="Herpes_UL25"/>
    <property type="match status" value="1"/>
</dbReference>
<gene>
    <name evidence="9" type="primary">UL25</name>
</gene>
<accession>A0A286MM56</accession>
<sequence length="581" mass="61357">MHPGVRFVFPSVGAGGAFPPDARNFIAPAFPQALWSAPRSSAPPDALEQLAVAQARNRAAAAATDDLIAHYAAVPDGVDRRLRPLEAQLSRIARVLGDLEGAAEAAEAVDASAGAGGADRGPGAEEEPPERGAAREVQIVKNDAVLEYDTNLPTDFLAMVYAARAAGGSSGVVFGPWYRTLQDQLVADHPLATRSVDYRDGRMSRTFMTTAVAALQSCGRLYVGARPYTALECAVLCLHLAHRRTVDGFQYPATFGGLVRQIPAYLDALAPEVEARAGAGAAYAYAYDRLPRQHFQAPGGGRYDRGALGGHAVVAALLALKVLPAIPGTLGSAAGPDPEIDGAAGAYVDEVNRAAGAYFARAQNLFLTEDQTLLRAAVNTITALLLLRRLLWNGNVYSDRLKNSFQLGLLVPAAADAAATPRGADGPGAACGLKSAGNNLAFLCAHYVARLYEENPGAEVTQLFPGLVALALDATADRAAASGRRVVRVAADRQQAGLVRLVALELENRQRVAGAPIAEVIGAHDAVLMQFERGLGLLMRRARLRAALAETRQLRQFNVSSDYDLLYFLCLGYVPLYTAAV</sequence>
<evidence type="ECO:0000256" key="1">
    <source>
        <dbReference type="ARBA" id="ARBA00022524"/>
    </source>
</evidence>
<dbReference type="Proteomes" id="UP000297205">
    <property type="component" value="Segment"/>
</dbReference>
<keyword evidence="2" id="KW-0167">Capsid protein</keyword>
<name>A0A286MM56_9ALPH</name>
<protein>
    <submittedName>
        <fullName evidence="9">DNA packaging tegument protein UL25</fullName>
    </submittedName>
</protein>
<dbReference type="EMBL" id="MF678601">
    <property type="protein sequence ID" value="ASW27082.1"/>
    <property type="molecule type" value="Genomic_DNA"/>
</dbReference>